<gene>
    <name evidence="2" type="ORF">NDU88_008481</name>
</gene>
<evidence type="ECO:0000256" key="1">
    <source>
        <dbReference type="SAM" id="MobiDB-lite"/>
    </source>
</evidence>
<organism evidence="2 3">
    <name type="scientific">Pleurodeles waltl</name>
    <name type="common">Iberian ribbed newt</name>
    <dbReference type="NCBI Taxonomy" id="8319"/>
    <lineage>
        <taxon>Eukaryota</taxon>
        <taxon>Metazoa</taxon>
        <taxon>Chordata</taxon>
        <taxon>Craniata</taxon>
        <taxon>Vertebrata</taxon>
        <taxon>Euteleostomi</taxon>
        <taxon>Amphibia</taxon>
        <taxon>Batrachia</taxon>
        <taxon>Caudata</taxon>
        <taxon>Salamandroidea</taxon>
        <taxon>Salamandridae</taxon>
        <taxon>Pleurodelinae</taxon>
        <taxon>Pleurodeles</taxon>
    </lineage>
</organism>
<accession>A0AAV7N7G4</accession>
<name>A0AAV7N7G4_PLEWA</name>
<feature type="region of interest" description="Disordered" evidence="1">
    <location>
        <begin position="137"/>
        <end position="159"/>
    </location>
</feature>
<keyword evidence="3" id="KW-1185">Reference proteome</keyword>
<comment type="caution">
    <text evidence="2">The sequence shown here is derived from an EMBL/GenBank/DDBJ whole genome shotgun (WGS) entry which is preliminary data.</text>
</comment>
<dbReference type="AlphaFoldDB" id="A0AAV7N7G4"/>
<evidence type="ECO:0000313" key="3">
    <source>
        <dbReference type="Proteomes" id="UP001066276"/>
    </source>
</evidence>
<proteinExistence type="predicted"/>
<dbReference type="Proteomes" id="UP001066276">
    <property type="component" value="Chromosome 9"/>
</dbReference>
<sequence>MEPELNIIPALVYLLIYHEYEVRRRRQRGAVLERKGPAERCLRRRGPAERCLRRRGPVQRCSSAPRALFSGAYLHGGALFSGTLLHRGPCSAVPISTAGPCSAVLFCTAGPVQRCLSPRRGPVQRCSSAPRALFSGAHPAGQGSQTWPGLPVQSPSDRDVSGPFGDGLLASLVSSFPAGMWHVGSTFSALLLPFRSFDGALGPLPPPDGVGGEVAAHCSLGAALSVLARRSLVLRVLLPGGGLDVSLLQLDVSLLVKGGLQNPGTTVTPEAGLVVAACSWDSLKMDGGGHRGERG</sequence>
<reference evidence="2" key="1">
    <citation type="journal article" date="2022" name="bioRxiv">
        <title>Sequencing and chromosome-scale assembly of the giantPleurodeles waltlgenome.</title>
        <authorList>
            <person name="Brown T."/>
            <person name="Elewa A."/>
            <person name="Iarovenko S."/>
            <person name="Subramanian E."/>
            <person name="Araus A.J."/>
            <person name="Petzold A."/>
            <person name="Susuki M."/>
            <person name="Suzuki K.-i.T."/>
            <person name="Hayashi T."/>
            <person name="Toyoda A."/>
            <person name="Oliveira C."/>
            <person name="Osipova E."/>
            <person name="Leigh N.D."/>
            <person name="Simon A."/>
            <person name="Yun M.H."/>
        </authorList>
    </citation>
    <scope>NUCLEOTIDE SEQUENCE</scope>
    <source>
        <strain evidence="2">20211129_DDA</strain>
        <tissue evidence="2">Liver</tissue>
    </source>
</reference>
<protein>
    <submittedName>
        <fullName evidence="2">Uncharacterized protein</fullName>
    </submittedName>
</protein>
<evidence type="ECO:0000313" key="2">
    <source>
        <dbReference type="EMBL" id="KAJ1111144.1"/>
    </source>
</evidence>
<dbReference type="EMBL" id="JANPWB010000013">
    <property type="protein sequence ID" value="KAJ1111144.1"/>
    <property type="molecule type" value="Genomic_DNA"/>
</dbReference>